<dbReference type="PANTHER" id="PTHR33874">
    <property type="entry name" value="RING FINGER PROTEIN"/>
    <property type="match status" value="1"/>
</dbReference>
<evidence type="ECO:0000313" key="2">
    <source>
        <dbReference type="Proteomes" id="UP001318860"/>
    </source>
</evidence>
<gene>
    <name evidence="1" type="ORF">DH2020_007848</name>
</gene>
<accession>A0ABR0TZC4</accession>
<protein>
    <submittedName>
        <fullName evidence="1">Uncharacterized protein</fullName>
    </submittedName>
</protein>
<dbReference type="PANTHER" id="PTHR33874:SF4">
    <property type="entry name" value="EXPRESSED PROTEIN"/>
    <property type="match status" value="1"/>
</dbReference>
<comment type="caution">
    <text evidence="1">The sequence shown here is derived from an EMBL/GenBank/DDBJ whole genome shotgun (WGS) entry which is preliminary data.</text>
</comment>
<sequence>MVAHVSMEVAKTVLEVADVAWTAVEHCHHHHRDTTPSQPEIKERGDFDIETLRSENERLRLLLEKNLNLLQQISSSPTLLHNCPSDLHDRLLGAVNSESFLNELESLRKKSTCTFPFDEPSGADLEKAEVLINVDHEEPSWWVWVSEEMVPSNIEEKSEIDNENYVIVTEEHVVDGVATFMARCILANPKSLTLSPMELQKALMKTLGGMNKVEKMLNIWHAGKMFYTLATWGLALARKYCHYDNNRADSPEFTLFERKVKNNLNMAGLFFFLVNTSGTWKFSCQLFPFVPRSSYSETCYTWGPPLKQNGSKAVALMVLFVVSLFGDEPIHATE</sequence>
<reference evidence="1 2" key="1">
    <citation type="journal article" date="2021" name="Comput. Struct. Biotechnol. J.">
        <title>De novo genome assembly of the potent medicinal plant Rehmannia glutinosa using nanopore technology.</title>
        <authorList>
            <person name="Ma L."/>
            <person name="Dong C."/>
            <person name="Song C."/>
            <person name="Wang X."/>
            <person name="Zheng X."/>
            <person name="Niu Y."/>
            <person name="Chen S."/>
            <person name="Feng W."/>
        </authorList>
    </citation>
    <scope>NUCLEOTIDE SEQUENCE [LARGE SCALE GENOMIC DNA]</scope>
    <source>
        <strain evidence="1">DH-2019</strain>
    </source>
</reference>
<organism evidence="1 2">
    <name type="scientific">Rehmannia glutinosa</name>
    <name type="common">Chinese foxglove</name>
    <dbReference type="NCBI Taxonomy" id="99300"/>
    <lineage>
        <taxon>Eukaryota</taxon>
        <taxon>Viridiplantae</taxon>
        <taxon>Streptophyta</taxon>
        <taxon>Embryophyta</taxon>
        <taxon>Tracheophyta</taxon>
        <taxon>Spermatophyta</taxon>
        <taxon>Magnoliopsida</taxon>
        <taxon>eudicotyledons</taxon>
        <taxon>Gunneridae</taxon>
        <taxon>Pentapetalae</taxon>
        <taxon>asterids</taxon>
        <taxon>lamiids</taxon>
        <taxon>Lamiales</taxon>
        <taxon>Orobanchaceae</taxon>
        <taxon>Rehmannieae</taxon>
        <taxon>Rehmannia</taxon>
    </lineage>
</organism>
<keyword evidence="2" id="KW-1185">Reference proteome</keyword>
<dbReference type="EMBL" id="JABTTQ020003506">
    <property type="protein sequence ID" value="KAK6115579.1"/>
    <property type="molecule type" value="Genomic_DNA"/>
</dbReference>
<dbReference type="Proteomes" id="UP001318860">
    <property type="component" value="Unassembled WGS sequence"/>
</dbReference>
<name>A0ABR0TZC4_REHGL</name>
<proteinExistence type="predicted"/>
<evidence type="ECO:0000313" key="1">
    <source>
        <dbReference type="EMBL" id="KAK6115579.1"/>
    </source>
</evidence>